<feature type="compositionally biased region" description="Low complexity" evidence="1">
    <location>
        <begin position="202"/>
        <end position="213"/>
    </location>
</feature>
<accession>A0AAN9UN01</accession>
<name>A0AAN9UN01_9PEZI</name>
<sequence length="243" mass="25700">MASDGWRPPVPRRQTTTTAAGGGGSANTSANGISSRDSPELHFSYQARSTFPLSPPGPPERRSPTIPAFALASNNAPLYPPPPPPPPAAANSGSRLPAPIPAPTKPYHHHRRPWGEDHILRIPPVATPPPSPPPFDVDLGDGGDGGDTSSSLDEYGMHHPRPTRTPSSYRDIIRSLHDAADAEADRTRPASTSPAPIPAPAVPAAASVVARGRPAARRHDELGSGFWRPKKAVRFSEVVEDIE</sequence>
<feature type="compositionally biased region" description="Pro residues" evidence="1">
    <location>
        <begin position="125"/>
        <end position="135"/>
    </location>
</feature>
<dbReference type="EMBL" id="JAKJXP020000095">
    <property type="protein sequence ID" value="KAK7747029.1"/>
    <property type="molecule type" value="Genomic_DNA"/>
</dbReference>
<protein>
    <submittedName>
        <fullName evidence="2">Uncharacterized protein</fullName>
    </submittedName>
</protein>
<comment type="caution">
    <text evidence="2">The sequence shown here is derived from an EMBL/GenBank/DDBJ whole genome shotgun (WGS) entry which is preliminary data.</text>
</comment>
<evidence type="ECO:0000256" key="1">
    <source>
        <dbReference type="SAM" id="MobiDB-lite"/>
    </source>
</evidence>
<keyword evidence="3" id="KW-1185">Reference proteome</keyword>
<dbReference type="AlphaFoldDB" id="A0AAN9UN01"/>
<feature type="region of interest" description="Disordered" evidence="1">
    <location>
        <begin position="1"/>
        <end position="224"/>
    </location>
</feature>
<dbReference type="Proteomes" id="UP001320420">
    <property type="component" value="Unassembled WGS sequence"/>
</dbReference>
<organism evidence="2 3">
    <name type="scientific">Diatrype stigma</name>
    <dbReference type="NCBI Taxonomy" id="117547"/>
    <lineage>
        <taxon>Eukaryota</taxon>
        <taxon>Fungi</taxon>
        <taxon>Dikarya</taxon>
        <taxon>Ascomycota</taxon>
        <taxon>Pezizomycotina</taxon>
        <taxon>Sordariomycetes</taxon>
        <taxon>Xylariomycetidae</taxon>
        <taxon>Xylariales</taxon>
        <taxon>Diatrypaceae</taxon>
        <taxon>Diatrype</taxon>
    </lineage>
</organism>
<evidence type="ECO:0000313" key="2">
    <source>
        <dbReference type="EMBL" id="KAK7747029.1"/>
    </source>
</evidence>
<proteinExistence type="predicted"/>
<feature type="compositionally biased region" description="Pro residues" evidence="1">
    <location>
        <begin position="78"/>
        <end position="88"/>
    </location>
</feature>
<feature type="compositionally biased region" description="Basic and acidic residues" evidence="1">
    <location>
        <begin position="171"/>
        <end position="188"/>
    </location>
</feature>
<reference evidence="2 3" key="1">
    <citation type="submission" date="2024-02" db="EMBL/GenBank/DDBJ databases">
        <title>De novo assembly and annotation of 12 fungi associated with fruit tree decline syndrome in Ontario, Canada.</title>
        <authorList>
            <person name="Sulman M."/>
            <person name="Ellouze W."/>
            <person name="Ilyukhin E."/>
        </authorList>
    </citation>
    <scope>NUCLEOTIDE SEQUENCE [LARGE SCALE GENOMIC DNA]</scope>
    <source>
        <strain evidence="2 3">M11/M66-122</strain>
    </source>
</reference>
<evidence type="ECO:0000313" key="3">
    <source>
        <dbReference type="Proteomes" id="UP001320420"/>
    </source>
</evidence>
<gene>
    <name evidence="2" type="ORF">SLS62_009286</name>
</gene>